<evidence type="ECO:0000256" key="1">
    <source>
        <dbReference type="SAM" id="MobiDB-lite"/>
    </source>
</evidence>
<protein>
    <submittedName>
        <fullName evidence="3">Uncharacterized protein</fullName>
    </submittedName>
</protein>
<feature type="region of interest" description="Disordered" evidence="1">
    <location>
        <begin position="24"/>
        <end position="51"/>
    </location>
</feature>
<dbReference type="EMBL" id="JYDO01000336">
    <property type="protein sequence ID" value="KRZ65544.1"/>
    <property type="molecule type" value="Genomic_DNA"/>
</dbReference>
<keyword evidence="4" id="KW-1185">Reference proteome</keyword>
<dbReference type="Proteomes" id="UP000054843">
    <property type="component" value="Unassembled WGS sequence"/>
</dbReference>
<dbReference type="AlphaFoldDB" id="A0A0V1N3E5"/>
<proteinExistence type="predicted"/>
<accession>A0A0V1N3E5</accession>
<evidence type="ECO:0000313" key="4">
    <source>
        <dbReference type="Proteomes" id="UP000054843"/>
    </source>
</evidence>
<evidence type="ECO:0000313" key="2">
    <source>
        <dbReference type="EMBL" id="KRZ65544.1"/>
    </source>
</evidence>
<organism evidence="3 4">
    <name type="scientific">Trichinella papuae</name>
    <dbReference type="NCBI Taxonomy" id="268474"/>
    <lineage>
        <taxon>Eukaryota</taxon>
        <taxon>Metazoa</taxon>
        <taxon>Ecdysozoa</taxon>
        <taxon>Nematoda</taxon>
        <taxon>Enoplea</taxon>
        <taxon>Dorylaimia</taxon>
        <taxon>Trichinellida</taxon>
        <taxon>Trichinellidae</taxon>
        <taxon>Trichinella</taxon>
    </lineage>
</organism>
<gene>
    <name evidence="2" type="ORF">T10_4468</name>
    <name evidence="3" type="ORF">T10_5194</name>
</gene>
<comment type="caution">
    <text evidence="3">The sequence shown here is derived from an EMBL/GenBank/DDBJ whole genome shotgun (WGS) entry which is preliminary data.</text>
</comment>
<sequence>MLINAGYTPGRGSVRGCAPYRIKWGPSKRATDNHRDKSHRGRPPTEHHASTPANCFRLLTTVFFLIITYHTVTVQLADDARYIPESTE</sequence>
<reference evidence="3 4" key="1">
    <citation type="submission" date="2015-01" db="EMBL/GenBank/DDBJ databases">
        <title>Evolution of Trichinella species and genotypes.</title>
        <authorList>
            <person name="Korhonen P.K."/>
            <person name="Edoardo P."/>
            <person name="Giuseppe L.R."/>
            <person name="Gasser R.B."/>
        </authorList>
    </citation>
    <scope>NUCLEOTIDE SEQUENCE [LARGE SCALE GENOMIC DNA]</scope>
    <source>
        <strain evidence="3">ISS1980</strain>
    </source>
</reference>
<dbReference type="EMBL" id="JYDO01000012">
    <property type="protein sequence ID" value="KRZ78474.1"/>
    <property type="molecule type" value="Genomic_DNA"/>
</dbReference>
<evidence type="ECO:0000313" key="3">
    <source>
        <dbReference type="EMBL" id="KRZ78474.1"/>
    </source>
</evidence>
<name>A0A0V1N3E5_9BILA</name>